<evidence type="ECO:0000313" key="1">
    <source>
        <dbReference type="EMBL" id="VDK39505.1"/>
    </source>
</evidence>
<evidence type="ECO:0000313" key="2">
    <source>
        <dbReference type="Proteomes" id="UP000281553"/>
    </source>
</evidence>
<reference evidence="1 2" key="1">
    <citation type="submission" date="2018-11" db="EMBL/GenBank/DDBJ databases">
        <authorList>
            <consortium name="Pathogen Informatics"/>
        </authorList>
    </citation>
    <scope>NUCLEOTIDE SEQUENCE [LARGE SCALE GENOMIC DNA]</scope>
</reference>
<name>A0A3P6QGX0_DIBLA</name>
<dbReference type="AlphaFoldDB" id="A0A3P6QGX0"/>
<sequence length="121" mass="13302">MRRNASAEGVRKTQIYQGLECEVLVGVHEVSQQNVIEAVDFCPELLKDWFVGGHLMRLARETHTEDETNGKRQLADLVVHELSETAPGAKVLGGAFNDHHKPVDLRTALVLGANTFAGVEN</sequence>
<keyword evidence="2" id="KW-1185">Reference proteome</keyword>
<accession>A0A3P6QGX0</accession>
<organism evidence="1 2">
    <name type="scientific">Dibothriocephalus latus</name>
    <name type="common">Fish tapeworm</name>
    <name type="synonym">Diphyllobothrium latum</name>
    <dbReference type="NCBI Taxonomy" id="60516"/>
    <lineage>
        <taxon>Eukaryota</taxon>
        <taxon>Metazoa</taxon>
        <taxon>Spiralia</taxon>
        <taxon>Lophotrochozoa</taxon>
        <taxon>Platyhelminthes</taxon>
        <taxon>Cestoda</taxon>
        <taxon>Eucestoda</taxon>
        <taxon>Diphyllobothriidea</taxon>
        <taxon>Diphyllobothriidae</taxon>
        <taxon>Dibothriocephalus</taxon>
    </lineage>
</organism>
<protein>
    <submittedName>
        <fullName evidence="1">Uncharacterized protein</fullName>
    </submittedName>
</protein>
<proteinExistence type="predicted"/>
<gene>
    <name evidence="1" type="ORF">DILT_LOCUS1041</name>
</gene>
<dbReference type="EMBL" id="UYRU01005980">
    <property type="protein sequence ID" value="VDK39505.1"/>
    <property type="molecule type" value="Genomic_DNA"/>
</dbReference>
<dbReference type="Proteomes" id="UP000281553">
    <property type="component" value="Unassembled WGS sequence"/>
</dbReference>